<dbReference type="PANTHER" id="PTHR46806">
    <property type="entry name" value="F5/8 TYPE C DOMAIN-CONTAINING PROTEIN"/>
    <property type="match status" value="1"/>
</dbReference>
<evidence type="ECO:0000313" key="4">
    <source>
        <dbReference type="EMBL" id="TNN47670.1"/>
    </source>
</evidence>
<dbReference type="GO" id="GO:0048010">
    <property type="term" value="P:vascular endothelial growth factor receptor signaling pathway"/>
    <property type="evidence" value="ECO:0007669"/>
    <property type="project" value="TreeGrafter"/>
</dbReference>
<name>A0A4Z2G3F5_9TELE</name>
<sequence>MQKTPGRLSSGSVFDAYQEERGGGGGGGVHLENAFGPRLSGFVIYDGGGASTVDLGFLRFVTAIGTQGAISKETKKHYYVGSYKLDLSSNGEDWVTVKEGSKQKVAQPSGPSCG</sequence>
<dbReference type="OrthoDB" id="6155811at2759"/>
<reference evidence="4 5" key="1">
    <citation type="submission" date="2019-03" db="EMBL/GenBank/DDBJ databases">
        <title>First draft genome of Liparis tanakae, snailfish: a comprehensive survey of snailfish specific genes.</title>
        <authorList>
            <person name="Kim W."/>
            <person name="Song I."/>
            <person name="Jeong J.-H."/>
            <person name="Kim D."/>
            <person name="Kim S."/>
            <person name="Ryu S."/>
            <person name="Song J.Y."/>
            <person name="Lee S.K."/>
        </authorList>
    </citation>
    <scope>NUCLEOTIDE SEQUENCE [LARGE SCALE GENOMIC DNA]</scope>
    <source>
        <tissue evidence="4">Muscle</tissue>
    </source>
</reference>
<dbReference type="GO" id="GO:0051491">
    <property type="term" value="P:positive regulation of filopodium assembly"/>
    <property type="evidence" value="ECO:0007669"/>
    <property type="project" value="TreeGrafter"/>
</dbReference>
<dbReference type="GO" id="GO:0002040">
    <property type="term" value="P:sprouting angiogenesis"/>
    <property type="evidence" value="ECO:0007669"/>
    <property type="project" value="TreeGrafter"/>
</dbReference>
<evidence type="ECO:0000256" key="1">
    <source>
        <dbReference type="ARBA" id="ARBA00023157"/>
    </source>
</evidence>
<dbReference type="GO" id="GO:0007411">
    <property type="term" value="P:axon guidance"/>
    <property type="evidence" value="ECO:0007669"/>
    <property type="project" value="TreeGrafter"/>
</dbReference>
<gene>
    <name evidence="4" type="primary">Nrp1_0</name>
    <name evidence="4" type="ORF">EYF80_042113</name>
</gene>
<dbReference type="Proteomes" id="UP000314294">
    <property type="component" value="Unassembled WGS sequence"/>
</dbReference>
<dbReference type="GO" id="GO:0005021">
    <property type="term" value="F:vascular endothelial growth factor receptor activity"/>
    <property type="evidence" value="ECO:0007669"/>
    <property type="project" value="TreeGrafter"/>
</dbReference>
<dbReference type="GO" id="GO:0030424">
    <property type="term" value="C:axon"/>
    <property type="evidence" value="ECO:0007669"/>
    <property type="project" value="TreeGrafter"/>
</dbReference>
<accession>A0A4Z2G3F5</accession>
<dbReference type="PROSITE" id="PS50022">
    <property type="entry name" value="FA58C_3"/>
    <property type="match status" value="1"/>
</dbReference>
<dbReference type="EMBL" id="SRLO01000729">
    <property type="protein sequence ID" value="TNN47670.1"/>
    <property type="molecule type" value="Genomic_DNA"/>
</dbReference>
<evidence type="ECO:0000313" key="5">
    <source>
        <dbReference type="Proteomes" id="UP000314294"/>
    </source>
</evidence>
<dbReference type="GO" id="GO:0005886">
    <property type="term" value="C:plasma membrane"/>
    <property type="evidence" value="ECO:0007669"/>
    <property type="project" value="TreeGrafter"/>
</dbReference>
<keyword evidence="5" id="KW-1185">Reference proteome</keyword>
<comment type="caution">
    <text evidence="4">The sequence shown here is derived from an EMBL/GenBank/DDBJ whole genome shotgun (WGS) entry which is preliminary data.</text>
</comment>
<dbReference type="AlphaFoldDB" id="A0A4Z2G3F5"/>
<evidence type="ECO:0000259" key="3">
    <source>
        <dbReference type="PROSITE" id="PS50022"/>
    </source>
</evidence>
<dbReference type="GO" id="GO:0017154">
    <property type="term" value="F:semaphorin receptor activity"/>
    <property type="evidence" value="ECO:0007669"/>
    <property type="project" value="TreeGrafter"/>
</dbReference>
<organism evidence="4 5">
    <name type="scientific">Liparis tanakae</name>
    <name type="common">Tanaka's snailfish</name>
    <dbReference type="NCBI Taxonomy" id="230148"/>
    <lineage>
        <taxon>Eukaryota</taxon>
        <taxon>Metazoa</taxon>
        <taxon>Chordata</taxon>
        <taxon>Craniata</taxon>
        <taxon>Vertebrata</taxon>
        <taxon>Euteleostomi</taxon>
        <taxon>Actinopterygii</taxon>
        <taxon>Neopterygii</taxon>
        <taxon>Teleostei</taxon>
        <taxon>Neoteleostei</taxon>
        <taxon>Acanthomorphata</taxon>
        <taxon>Eupercaria</taxon>
        <taxon>Perciformes</taxon>
        <taxon>Cottioidei</taxon>
        <taxon>Cottales</taxon>
        <taxon>Liparidae</taxon>
        <taxon>Liparis</taxon>
    </lineage>
</organism>
<feature type="compositionally biased region" description="Polar residues" evidence="2">
    <location>
        <begin position="1"/>
        <end position="12"/>
    </location>
</feature>
<feature type="region of interest" description="Disordered" evidence="2">
    <location>
        <begin position="1"/>
        <end position="30"/>
    </location>
</feature>
<dbReference type="GO" id="GO:0010595">
    <property type="term" value="P:positive regulation of endothelial cell migration"/>
    <property type="evidence" value="ECO:0007669"/>
    <property type="project" value="TreeGrafter"/>
</dbReference>
<protein>
    <submittedName>
        <fullName evidence="4">Neuropilin-1</fullName>
    </submittedName>
</protein>
<dbReference type="PANTHER" id="PTHR46806:SF4">
    <property type="entry name" value="NEUROPILIN-1"/>
    <property type="match status" value="1"/>
</dbReference>
<dbReference type="SUPFAM" id="SSF49785">
    <property type="entry name" value="Galactose-binding domain-like"/>
    <property type="match status" value="1"/>
</dbReference>
<dbReference type="GO" id="GO:0005925">
    <property type="term" value="C:focal adhesion"/>
    <property type="evidence" value="ECO:0007669"/>
    <property type="project" value="TreeGrafter"/>
</dbReference>
<dbReference type="GO" id="GO:0001755">
    <property type="term" value="P:neural crest cell migration"/>
    <property type="evidence" value="ECO:0007669"/>
    <property type="project" value="TreeGrafter"/>
</dbReference>
<dbReference type="Gene3D" id="2.60.120.260">
    <property type="entry name" value="Galactose-binding domain-like"/>
    <property type="match status" value="1"/>
</dbReference>
<dbReference type="InterPro" id="IPR050633">
    <property type="entry name" value="Neuropilin_MCO_CoagFactor"/>
</dbReference>
<dbReference type="GO" id="GO:0001570">
    <property type="term" value="P:vasculogenesis"/>
    <property type="evidence" value="ECO:0007669"/>
    <property type="project" value="TreeGrafter"/>
</dbReference>
<dbReference type="InterPro" id="IPR000421">
    <property type="entry name" value="FA58C"/>
</dbReference>
<evidence type="ECO:0000256" key="2">
    <source>
        <dbReference type="SAM" id="MobiDB-lite"/>
    </source>
</evidence>
<proteinExistence type="predicted"/>
<dbReference type="GO" id="GO:0009611">
    <property type="term" value="P:response to wounding"/>
    <property type="evidence" value="ECO:0007669"/>
    <property type="project" value="TreeGrafter"/>
</dbReference>
<dbReference type="GO" id="GO:0030947">
    <property type="term" value="P:regulation of vascular endothelial growth factor receptor signaling pathway"/>
    <property type="evidence" value="ECO:0007669"/>
    <property type="project" value="TreeGrafter"/>
</dbReference>
<dbReference type="GO" id="GO:0038085">
    <property type="term" value="F:vascular endothelial growth factor binding"/>
    <property type="evidence" value="ECO:0007669"/>
    <property type="project" value="TreeGrafter"/>
</dbReference>
<dbReference type="InterPro" id="IPR008979">
    <property type="entry name" value="Galactose-bd-like_sf"/>
</dbReference>
<dbReference type="Pfam" id="PF00754">
    <property type="entry name" value="F5_F8_type_C"/>
    <property type="match status" value="1"/>
</dbReference>
<feature type="domain" description="F5/8 type C" evidence="3">
    <location>
        <begin position="52"/>
        <end position="114"/>
    </location>
</feature>
<keyword evidence="1" id="KW-1015">Disulfide bond</keyword>